<dbReference type="InterPro" id="IPR037143">
    <property type="entry name" value="4-PPantetheinyl_Trfase_dom_sf"/>
</dbReference>
<dbReference type="InterPro" id="IPR008278">
    <property type="entry name" value="4-PPantetheinyl_Trfase_dom"/>
</dbReference>
<evidence type="ECO:0000256" key="2">
    <source>
        <dbReference type="ARBA" id="ARBA00022679"/>
    </source>
</evidence>
<feature type="domain" description="4'-phosphopantetheinyl transferase N-terminal" evidence="4">
    <location>
        <begin position="31"/>
        <end position="115"/>
    </location>
</feature>
<evidence type="ECO:0000259" key="3">
    <source>
        <dbReference type="Pfam" id="PF01648"/>
    </source>
</evidence>
<organism evidence="5 6">
    <name type="scientific">candidate division KSB3 bacterium</name>
    <dbReference type="NCBI Taxonomy" id="2044937"/>
    <lineage>
        <taxon>Bacteria</taxon>
        <taxon>candidate division KSB3</taxon>
    </lineage>
</organism>
<gene>
    <name evidence="5" type="ORF">GF339_16760</name>
</gene>
<dbReference type="GO" id="GO:0019878">
    <property type="term" value="P:lysine biosynthetic process via aminoadipic acid"/>
    <property type="evidence" value="ECO:0007669"/>
    <property type="project" value="TreeGrafter"/>
</dbReference>
<dbReference type="InterPro" id="IPR050559">
    <property type="entry name" value="P-Pant_transferase_sf"/>
</dbReference>
<proteinExistence type="inferred from homology"/>
<evidence type="ECO:0000313" key="5">
    <source>
        <dbReference type="EMBL" id="MBD3326241.1"/>
    </source>
</evidence>
<feature type="domain" description="4'-phosphopantetheinyl transferase" evidence="3">
    <location>
        <begin position="122"/>
        <end position="229"/>
    </location>
</feature>
<dbReference type="Pfam" id="PF01648">
    <property type="entry name" value="ACPS"/>
    <property type="match status" value="1"/>
</dbReference>
<sequence>MRWAEPPPGVTLAENAVHVWRTSLRLPAASIQQLRKILAPDEIQRADRFRFAQDRQHFTVARGVLRQLLGRYLQRDPAQIQLQYNAYGKPALAASERQPALKFNLSHSGELALYAFAYQREVGIDVEWRHRRVEQAEGIAARFFSAQECAALRTVPAQQQQEAFLNCWTRKEAYIKARGRGLSLPLHQFDVSLRPGEPARLLATRDDPNQAARWTMQALQPGAEYIAALVVEGDAWELICWHWTG</sequence>
<dbReference type="GO" id="GO:0000287">
    <property type="term" value="F:magnesium ion binding"/>
    <property type="evidence" value="ECO:0007669"/>
    <property type="project" value="InterPro"/>
</dbReference>
<dbReference type="GO" id="GO:0005829">
    <property type="term" value="C:cytosol"/>
    <property type="evidence" value="ECO:0007669"/>
    <property type="project" value="TreeGrafter"/>
</dbReference>
<name>A0A9D5JYC2_9BACT</name>
<dbReference type="AlphaFoldDB" id="A0A9D5JYC2"/>
<dbReference type="InterPro" id="IPR055066">
    <property type="entry name" value="AASDHPPT_N"/>
</dbReference>
<protein>
    <submittedName>
        <fullName evidence="5">4'-phosphopantetheinyl transferase superfamily protein</fullName>
    </submittedName>
</protein>
<dbReference type="GO" id="GO:0008897">
    <property type="term" value="F:holo-[acyl-carrier-protein] synthase activity"/>
    <property type="evidence" value="ECO:0007669"/>
    <property type="project" value="InterPro"/>
</dbReference>
<comment type="caution">
    <text evidence="5">The sequence shown here is derived from an EMBL/GenBank/DDBJ whole genome shotgun (WGS) entry which is preliminary data.</text>
</comment>
<evidence type="ECO:0000313" key="6">
    <source>
        <dbReference type="Proteomes" id="UP000649604"/>
    </source>
</evidence>
<dbReference type="EMBL" id="WJJP01000547">
    <property type="protein sequence ID" value="MBD3326241.1"/>
    <property type="molecule type" value="Genomic_DNA"/>
</dbReference>
<dbReference type="Gene3D" id="3.90.470.20">
    <property type="entry name" value="4'-phosphopantetheinyl transferase domain"/>
    <property type="match status" value="2"/>
</dbReference>
<dbReference type="Proteomes" id="UP000649604">
    <property type="component" value="Unassembled WGS sequence"/>
</dbReference>
<evidence type="ECO:0000256" key="1">
    <source>
        <dbReference type="ARBA" id="ARBA00010990"/>
    </source>
</evidence>
<dbReference type="PANTHER" id="PTHR12215:SF10">
    <property type="entry name" value="L-AMINOADIPATE-SEMIALDEHYDE DEHYDROGENASE-PHOSPHOPANTETHEINYL TRANSFERASE"/>
    <property type="match status" value="1"/>
</dbReference>
<keyword evidence="2 5" id="KW-0808">Transferase</keyword>
<dbReference type="PANTHER" id="PTHR12215">
    <property type="entry name" value="PHOSPHOPANTETHEINE TRANSFERASE"/>
    <property type="match status" value="1"/>
</dbReference>
<reference evidence="5" key="1">
    <citation type="submission" date="2019-11" db="EMBL/GenBank/DDBJ databases">
        <title>Microbial mats filling the niche in hypersaline microbial mats.</title>
        <authorList>
            <person name="Wong H.L."/>
            <person name="Macleod F.I."/>
            <person name="White R.A. III"/>
            <person name="Burns B.P."/>
        </authorList>
    </citation>
    <scope>NUCLEOTIDE SEQUENCE</scope>
    <source>
        <strain evidence="5">Rbin_158</strain>
    </source>
</reference>
<evidence type="ECO:0000259" key="4">
    <source>
        <dbReference type="Pfam" id="PF22624"/>
    </source>
</evidence>
<comment type="similarity">
    <text evidence="1">Belongs to the P-Pant transferase superfamily. Gsp/Sfp/HetI/AcpT family.</text>
</comment>
<dbReference type="Pfam" id="PF22624">
    <property type="entry name" value="AASDHPPT_N"/>
    <property type="match status" value="1"/>
</dbReference>
<accession>A0A9D5JYC2</accession>
<dbReference type="SUPFAM" id="SSF56214">
    <property type="entry name" value="4'-phosphopantetheinyl transferase"/>
    <property type="match status" value="2"/>
</dbReference>